<organism evidence="8 9">
    <name type="scientific">Pseudaeromonas paramecii</name>
    <dbReference type="NCBI Taxonomy" id="2138166"/>
    <lineage>
        <taxon>Bacteria</taxon>
        <taxon>Pseudomonadati</taxon>
        <taxon>Pseudomonadota</taxon>
        <taxon>Gammaproteobacteria</taxon>
        <taxon>Aeromonadales</taxon>
        <taxon>Aeromonadaceae</taxon>
        <taxon>Pseudaeromonas</taxon>
    </lineage>
</organism>
<evidence type="ECO:0000259" key="7">
    <source>
        <dbReference type="PROSITE" id="PS50885"/>
    </source>
</evidence>
<evidence type="ECO:0000256" key="3">
    <source>
        <dbReference type="ARBA" id="ARBA00029447"/>
    </source>
</evidence>
<dbReference type="InterPro" id="IPR003660">
    <property type="entry name" value="HAMP_dom"/>
</dbReference>
<keyword evidence="2 4" id="KW-0807">Transducer</keyword>
<dbReference type="PANTHER" id="PTHR32089:SF70">
    <property type="entry name" value="ENERGY TAXIS MODULATING METHYL ACCEPTING SENSORY TRANSDUCER"/>
    <property type="match status" value="1"/>
</dbReference>
<comment type="similarity">
    <text evidence="3">Belongs to the methyl-accepting chemotaxis (MCP) protein family.</text>
</comment>
<dbReference type="CDD" id="cd11386">
    <property type="entry name" value="MCP_signal"/>
    <property type="match status" value="1"/>
</dbReference>
<evidence type="ECO:0000313" key="9">
    <source>
        <dbReference type="Proteomes" id="UP001501321"/>
    </source>
</evidence>
<dbReference type="Pfam" id="PF18947">
    <property type="entry name" value="HAMP_2"/>
    <property type="match status" value="1"/>
</dbReference>
<accession>A0ABP8PUP6</accession>
<evidence type="ECO:0000256" key="5">
    <source>
        <dbReference type="SAM" id="Coils"/>
    </source>
</evidence>
<evidence type="ECO:0000256" key="4">
    <source>
        <dbReference type="PROSITE-ProRule" id="PRU00284"/>
    </source>
</evidence>
<dbReference type="SMART" id="SM00283">
    <property type="entry name" value="MA"/>
    <property type="match status" value="1"/>
</dbReference>
<name>A0ABP8PUP6_9GAMM</name>
<dbReference type="PROSITE" id="PS50111">
    <property type="entry name" value="CHEMOTAXIS_TRANSDUC_2"/>
    <property type="match status" value="1"/>
</dbReference>
<dbReference type="PANTHER" id="PTHR32089">
    <property type="entry name" value="METHYL-ACCEPTING CHEMOTAXIS PROTEIN MCPB"/>
    <property type="match status" value="1"/>
</dbReference>
<evidence type="ECO:0000256" key="2">
    <source>
        <dbReference type="ARBA" id="ARBA00023224"/>
    </source>
</evidence>
<sequence length="670" mass="72742">MNLTVKVVVAFAILCGLMAFGGGISWFNMNRIDSAFSFVVKDMKGLDEQAGQLGSGLLRLNKLTADMVFATDQASLERHRQAFDSQVEGLNANLAQLQSSVNQLQDAQALTSQLAPLQQQITGLLALSQPIYASRSQILAEGARIGTVKDELLNKLAFAKIGADKLFKPYAAEDPYIGGLGNQFIEWLGTLEYMVNAIFSAQRVTDMQPIEKKAKAMGQMLLDGYGMLQREVPAIADNSDIQAGLAALKQNVNSDQGAIGRFIGLSQQREQLEQQVQQIAQAIDEALVSQAALQSAANGLSQQAFVSAKSTLNTTSLSVIISVLVSLLFAGIVGWRLSAAIKGPMAVIQRVLDKMAKGDFSNRVDGRFTGEFAILQRDINAVVLAFNQALKVVREGAEQTRLTAERNRQFADSLAAQVQVQSGTMTTLAATVTEMEHAIEDVNNNTESSLAMVLSVDDQIQEGRHLVQENTQRVEKLYENLRHSEQTIEEVNGQSERIGGILEVIESISEQTNLLALNAAIEAARAGEHGRGFAVVADEVRNLASRTGESTKEIHAMISNLRSKSTSAVSSMQSSLSLMGDSQTMMEQVNDAMGVIAQHMQQVRDASELIAHATREQTQASREISRSINEMSDVVEQSSRTMSDMAAQTQILDELCLAQDKTVGQFRLAE</sequence>
<reference evidence="9" key="1">
    <citation type="journal article" date="2019" name="Int. J. Syst. Evol. Microbiol.">
        <title>The Global Catalogue of Microorganisms (GCM) 10K type strain sequencing project: providing services to taxonomists for standard genome sequencing and annotation.</title>
        <authorList>
            <consortium name="The Broad Institute Genomics Platform"/>
            <consortium name="The Broad Institute Genome Sequencing Center for Infectious Disease"/>
            <person name="Wu L."/>
            <person name="Ma J."/>
        </authorList>
    </citation>
    <scope>NUCLEOTIDE SEQUENCE [LARGE SCALE GENOMIC DNA]</scope>
    <source>
        <strain evidence="9">JCM 32226</strain>
    </source>
</reference>
<evidence type="ECO:0000256" key="1">
    <source>
        <dbReference type="ARBA" id="ARBA00004370"/>
    </source>
</evidence>
<gene>
    <name evidence="8" type="ORF">GCM10023095_01140</name>
</gene>
<feature type="coiled-coil region" evidence="5">
    <location>
        <begin position="262"/>
        <end position="289"/>
    </location>
</feature>
<dbReference type="Gene3D" id="1.10.287.950">
    <property type="entry name" value="Methyl-accepting chemotaxis protein"/>
    <property type="match status" value="1"/>
</dbReference>
<proteinExistence type="inferred from homology"/>
<evidence type="ECO:0000313" key="8">
    <source>
        <dbReference type="EMBL" id="GAA4492547.1"/>
    </source>
</evidence>
<protein>
    <submittedName>
        <fullName evidence="8">Methyl-accepting chemotaxis protein</fullName>
    </submittedName>
</protein>
<feature type="coiled-coil region" evidence="5">
    <location>
        <begin position="467"/>
        <end position="494"/>
    </location>
</feature>
<comment type="caution">
    <text evidence="8">The sequence shown here is derived from an EMBL/GenBank/DDBJ whole genome shotgun (WGS) entry which is preliminary data.</text>
</comment>
<keyword evidence="9" id="KW-1185">Reference proteome</keyword>
<dbReference type="InterPro" id="IPR004089">
    <property type="entry name" value="MCPsignal_dom"/>
</dbReference>
<comment type="subcellular location">
    <subcellularLocation>
        <location evidence="1">Membrane</location>
    </subcellularLocation>
</comment>
<dbReference type="SMART" id="SM00304">
    <property type="entry name" value="HAMP"/>
    <property type="match status" value="1"/>
</dbReference>
<dbReference type="SUPFAM" id="SSF58104">
    <property type="entry name" value="Methyl-accepting chemotaxis protein (MCP) signaling domain"/>
    <property type="match status" value="1"/>
</dbReference>
<feature type="domain" description="Methyl-accepting transducer" evidence="6">
    <location>
        <begin position="396"/>
        <end position="632"/>
    </location>
</feature>
<feature type="domain" description="HAMP" evidence="7">
    <location>
        <begin position="339"/>
        <end position="391"/>
    </location>
</feature>
<feature type="coiled-coil region" evidence="5">
    <location>
        <begin position="80"/>
        <end position="107"/>
    </location>
</feature>
<dbReference type="RefSeq" id="WP_345009006.1">
    <property type="nucleotide sequence ID" value="NZ_BAABFC010000001.1"/>
</dbReference>
<dbReference type="EMBL" id="BAABFC010000001">
    <property type="protein sequence ID" value="GAA4492547.1"/>
    <property type="molecule type" value="Genomic_DNA"/>
</dbReference>
<dbReference type="Proteomes" id="UP001501321">
    <property type="component" value="Unassembled WGS sequence"/>
</dbReference>
<dbReference type="Pfam" id="PF00015">
    <property type="entry name" value="MCPsignal"/>
    <property type="match status" value="1"/>
</dbReference>
<evidence type="ECO:0000259" key="6">
    <source>
        <dbReference type="PROSITE" id="PS50111"/>
    </source>
</evidence>
<dbReference type="PROSITE" id="PS50885">
    <property type="entry name" value="HAMP"/>
    <property type="match status" value="1"/>
</dbReference>
<keyword evidence="5" id="KW-0175">Coiled coil</keyword>